<evidence type="ECO:0000259" key="8">
    <source>
        <dbReference type="PROSITE" id="PS51092"/>
    </source>
</evidence>
<dbReference type="SMART" id="SM00059">
    <property type="entry name" value="FN2"/>
    <property type="match status" value="2"/>
</dbReference>
<sequence length="155" mass="18135">MLKKLFSATEITFLLLVQFCIHDISQFLLAIAVLYSIDGNAYGKPCMFPFLYKDRWFGDCTAYDSSIKRPWCAIGTKYEHEQWGYCPTTLLYSIDGNAYGKPCMFPFLYKDRWFGDCTAYDSSIKRPWCLFTYFIEIKVAMRQRTSHCQHPKTSS</sequence>
<dbReference type="InterPro" id="IPR051666">
    <property type="entry name" value="SP_Capacitation_Regulator"/>
</dbReference>
<keyword evidence="7" id="KW-0812">Transmembrane</keyword>
<evidence type="ECO:0000256" key="5">
    <source>
        <dbReference type="ARBA" id="ARBA00023157"/>
    </source>
</evidence>
<evidence type="ECO:0000256" key="2">
    <source>
        <dbReference type="ARBA" id="ARBA00010011"/>
    </source>
</evidence>
<keyword evidence="5 6" id="KW-1015">Disulfide bond</keyword>
<dbReference type="PROSITE" id="PS51092">
    <property type="entry name" value="FN2_2"/>
    <property type="match status" value="2"/>
</dbReference>
<evidence type="ECO:0000313" key="10">
    <source>
        <dbReference type="Proteomes" id="UP000264820"/>
    </source>
</evidence>
<keyword evidence="7" id="KW-1133">Transmembrane helix</keyword>
<dbReference type="Ensembl" id="ENSHCOT00000006514.1">
    <property type="protein sequence ID" value="ENSHCOP00000004754.1"/>
    <property type="gene ID" value="ENSHCOG00000006279.1"/>
</dbReference>
<feature type="disulfide bond" evidence="6">
    <location>
        <begin position="103"/>
        <end position="129"/>
    </location>
</feature>
<feature type="disulfide bond" evidence="6">
    <location>
        <begin position="46"/>
        <end position="72"/>
    </location>
</feature>
<dbReference type="GO" id="GO:0008201">
    <property type="term" value="F:heparin binding"/>
    <property type="evidence" value="ECO:0007669"/>
    <property type="project" value="TreeGrafter"/>
</dbReference>
<dbReference type="AlphaFoldDB" id="A0A3Q3D7B1"/>
<dbReference type="GO" id="GO:0005576">
    <property type="term" value="C:extracellular region"/>
    <property type="evidence" value="ECO:0007669"/>
    <property type="project" value="UniProtKB-SubCell"/>
</dbReference>
<comment type="similarity">
    <text evidence="2">Belongs to the seminal plasma protein family.</text>
</comment>
<keyword evidence="4" id="KW-0677">Repeat</keyword>
<dbReference type="InterPro" id="IPR036943">
    <property type="entry name" value="FN_type2_sf"/>
</dbReference>
<dbReference type="PANTHER" id="PTHR22918">
    <property type="entry name" value="SEMINAL PLASMA PROTEIN"/>
    <property type="match status" value="1"/>
</dbReference>
<dbReference type="Proteomes" id="UP000264820">
    <property type="component" value="Unplaced"/>
</dbReference>
<proteinExistence type="inferred from homology"/>
<dbReference type="Gene3D" id="2.10.10.10">
    <property type="entry name" value="Fibronectin, type II, collagen-binding"/>
    <property type="match status" value="2"/>
</dbReference>
<feature type="transmembrane region" description="Helical" evidence="7">
    <location>
        <begin position="12"/>
        <end position="37"/>
    </location>
</feature>
<feature type="domain" description="Fibronectin type-II" evidence="8">
    <location>
        <begin position="98"/>
        <end position="150"/>
    </location>
</feature>
<organism evidence="9 10">
    <name type="scientific">Hippocampus comes</name>
    <name type="common">Tiger tail seahorse</name>
    <dbReference type="NCBI Taxonomy" id="109280"/>
    <lineage>
        <taxon>Eukaryota</taxon>
        <taxon>Metazoa</taxon>
        <taxon>Chordata</taxon>
        <taxon>Craniata</taxon>
        <taxon>Vertebrata</taxon>
        <taxon>Euteleostomi</taxon>
        <taxon>Actinopterygii</taxon>
        <taxon>Neopterygii</taxon>
        <taxon>Teleostei</taxon>
        <taxon>Neoteleostei</taxon>
        <taxon>Acanthomorphata</taxon>
        <taxon>Syngnathiaria</taxon>
        <taxon>Syngnathiformes</taxon>
        <taxon>Syngnathoidei</taxon>
        <taxon>Syngnathidae</taxon>
        <taxon>Hippocampus</taxon>
    </lineage>
</organism>
<comment type="subcellular location">
    <subcellularLocation>
        <location evidence="1">Secreted</location>
    </subcellularLocation>
</comment>
<keyword evidence="10" id="KW-1185">Reference proteome</keyword>
<feature type="domain" description="Fibronectin type-II" evidence="8">
    <location>
        <begin position="41"/>
        <end position="88"/>
    </location>
</feature>
<evidence type="ECO:0000256" key="7">
    <source>
        <dbReference type="SAM" id="Phobius"/>
    </source>
</evidence>
<evidence type="ECO:0000256" key="4">
    <source>
        <dbReference type="ARBA" id="ARBA00022737"/>
    </source>
</evidence>
<name>A0A3Q3D7B1_HIPCM</name>
<protein>
    <recommendedName>
        <fullName evidence="8">Fibronectin type-II domain-containing protein</fullName>
    </recommendedName>
</protein>
<dbReference type="PANTHER" id="PTHR22918:SF1">
    <property type="entry name" value="FIBRONECTIN TYPE-II DOMAIN-CONTAINING PROTEIN"/>
    <property type="match status" value="1"/>
</dbReference>
<evidence type="ECO:0000256" key="3">
    <source>
        <dbReference type="ARBA" id="ARBA00022525"/>
    </source>
</evidence>
<dbReference type="GeneTree" id="ENSGT00940000177582"/>
<dbReference type="Pfam" id="PF00040">
    <property type="entry name" value="fn2"/>
    <property type="match status" value="2"/>
</dbReference>
<keyword evidence="7" id="KW-0472">Membrane</keyword>
<evidence type="ECO:0000256" key="6">
    <source>
        <dbReference type="PROSITE-ProRule" id="PRU00479"/>
    </source>
</evidence>
<dbReference type="SUPFAM" id="SSF57440">
    <property type="entry name" value="Kringle-like"/>
    <property type="match status" value="2"/>
</dbReference>
<evidence type="ECO:0000256" key="1">
    <source>
        <dbReference type="ARBA" id="ARBA00004613"/>
    </source>
</evidence>
<reference evidence="9" key="1">
    <citation type="submission" date="2025-08" db="UniProtKB">
        <authorList>
            <consortium name="Ensembl"/>
        </authorList>
    </citation>
    <scope>IDENTIFICATION</scope>
</reference>
<comment type="caution">
    <text evidence="6">Lacks conserved residue(s) required for the propagation of feature annotation.</text>
</comment>
<dbReference type="InterPro" id="IPR013806">
    <property type="entry name" value="Kringle-like"/>
</dbReference>
<dbReference type="CDD" id="cd00062">
    <property type="entry name" value="FN2"/>
    <property type="match status" value="1"/>
</dbReference>
<dbReference type="InterPro" id="IPR000562">
    <property type="entry name" value="FN_type2_dom"/>
</dbReference>
<evidence type="ECO:0000313" key="9">
    <source>
        <dbReference type="Ensembl" id="ENSHCOP00000004754.1"/>
    </source>
</evidence>
<accession>A0A3Q3D7B1</accession>
<keyword evidence="3" id="KW-0964">Secreted</keyword>
<dbReference type="GO" id="GO:0009986">
    <property type="term" value="C:cell surface"/>
    <property type="evidence" value="ECO:0007669"/>
    <property type="project" value="TreeGrafter"/>
</dbReference>
<reference evidence="9" key="2">
    <citation type="submission" date="2025-09" db="UniProtKB">
        <authorList>
            <consortium name="Ensembl"/>
        </authorList>
    </citation>
    <scope>IDENTIFICATION</scope>
</reference>